<organism evidence="1 2">
    <name type="scientific">Arctium lappa</name>
    <name type="common">Greater burdock</name>
    <name type="synonym">Lappa major</name>
    <dbReference type="NCBI Taxonomy" id="4217"/>
    <lineage>
        <taxon>Eukaryota</taxon>
        <taxon>Viridiplantae</taxon>
        <taxon>Streptophyta</taxon>
        <taxon>Embryophyta</taxon>
        <taxon>Tracheophyta</taxon>
        <taxon>Spermatophyta</taxon>
        <taxon>Magnoliopsida</taxon>
        <taxon>eudicotyledons</taxon>
        <taxon>Gunneridae</taxon>
        <taxon>Pentapetalae</taxon>
        <taxon>asterids</taxon>
        <taxon>campanulids</taxon>
        <taxon>Asterales</taxon>
        <taxon>Asteraceae</taxon>
        <taxon>Carduoideae</taxon>
        <taxon>Cardueae</taxon>
        <taxon>Arctiinae</taxon>
        <taxon>Arctium</taxon>
    </lineage>
</organism>
<name>A0ACB9EK84_ARCLA</name>
<reference evidence="2" key="1">
    <citation type="journal article" date="2022" name="Mol. Ecol. Resour.">
        <title>The genomes of chicory, endive, great burdock and yacon provide insights into Asteraceae palaeo-polyploidization history and plant inulin production.</title>
        <authorList>
            <person name="Fan W."/>
            <person name="Wang S."/>
            <person name="Wang H."/>
            <person name="Wang A."/>
            <person name="Jiang F."/>
            <person name="Liu H."/>
            <person name="Zhao H."/>
            <person name="Xu D."/>
            <person name="Zhang Y."/>
        </authorList>
    </citation>
    <scope>NUCLEOTIDE SEQUENCE [LARGE SCALE GENOMIC DNA]</scope>
    <source>
        <strain evidence="2">cv. Niubang</strain>
    </source>
</reference>
<dbReference type="Proteomes" id="UP001055879">
    <property type="component" value="Linkage Group LG02"/>
</dbReference>
<proteinExistence type="predicted"/>
<dbReference type="EMBL" id="CM042048">
    <property type="protein sequence ID" value="KAI3759013.1"/>
    <property type="molecule type" value="Genomic_DNA"/>
</dbReference>
<protein>
    <submittedName>
        <fullName evidence="1">Uncharacterized protein</fullName>
    </submittedName>
</protein>
<accession>A0ACB9EK84</accession>
<comment type="caution">
    <text evidence="1">The sequence shown here is derived from an EMBL/GenBank/DDBJ whole genome shotgun (WGS) entry which is preliminary data.</text>
</comment>
<gene>
    <name evidence="1" type="ORF">L6452_06586</name>
</gene>
<keyword evidence="2" id="KW-1185">Reference proteome</keyword>
<reference evidence="1 2" key="2">
    <citation type="journal article" date="2022" name="Mol. Ecol. Resour.">
        <title>The genomes of chicory, endive, great burdock and yacon provide insights into Asteraceae paleo-polyploidization history and plant inulin production.</title>
        <authorList>
            <person name="Fan W."/>
            <person name="Wang S."/>
            <person name="Wang H."/>
            <person name="Wang A."/>
            <person name="Jiang F."/>
            <person name="Liu H."/>
            <person name="Zhao H."/>
            <person name="Xu D."/>
            <person name="Zhang Y."/>
        </authorList>
    </citation>
    <scope>NUCLEOTIDE SEQUENCE [LARGE SCALE GENOMIC DNA]</scope>
    <source>
        <strain evidence="2">cv. Niubang</strain>
    </source>
</reference>
<sequence length="299" mass="33202">MAANIWCLSIDFQRLAFQFQEIVYRLLPAPPGNDAGVCMFFDKPSPKSFLYLLQGLIVVALVTSSLRIKYSFSIDDNCSCRQKTCVVSVNCKNQARAKPCTLKYCHICLLNRYGEKAEDVALLDEWKCPRCREMCNCSICMKKRGHQPTGMLVQMAKADGFSSISDLLHVKGAQNVGSYKRVKETCASPRKLAAPAEGIMITSSKKPGKENLFDGKTDSNANPSLPIPSSEEKPKKMKQKRLDGVNNISGAEINHALSDKNEKKLKPKGLNKTGSSLLFAEKTSHLRDKKKHKKLKANA</sequence>
<evidence type="ECO:0000313" key="1">
    <source>
        <dbReference type="EMBL" id="KAI3759013.1"/>
    </source>
</evidence>
<evidence type="ECO:0000313" key="2">
    <source>
        <dbReference type="Proteomes" id="UP001055879"/>
    </source>
</evidence>